<dbReference type="HOGENOM" id="CLU_295544_0_0_2"/>
<gene>
    <name evidence="1" type="ordered locus">Pogu_0012</name>
</gene>
<dbReference type="KEGG" id="pog:Pogu_0012"/>
<evidence type="ECO:0000313" key="2">
    <source>
        <dbReference type="Proteomes" id="UP000009062"/>
    </source>
</evidence>
<dbReference type="InterPro" id="IPR007555">
    <property type="entry name" value="DUF499"/>
</dbReference>
<keyword evidence="2" id="KW-1185">Reference proteome</keyword>
<proteinExistence type="predicted"/>
<dbReference type="EMBL" id="CP003316">
    <property type="protein sequence ID" value="AFA38039.1"/>
    <property type="molecule type" value="Genomic_DNA"/>
</dbReference>
<evidence type="ECO:0008006" key="3">
    <source>
        <dbReference type="Google" id="ProtNLM"/>
    </source>
</evidence>
<dbReference type="Pfam" id="PF04465">
    <property type="entry name" value="DUF499"/>
    <property type="match status" value="1"/>
</dbReference>
<evidence type="ECO:0000313" key="1">
    <source>
        <dbReference type="EMBL" id="AFA38039.1"/>
    </source>
</evidence>
<reference evidence="1 2" key="1">
    <citation type="journal article" date="2012" name="Stand. Genomic Sci.">
        <title>Complete genome sequence of Pyrobaculum oguniense.</title>
        <authorList>
            <person name="Bernick D.L."/>
            <person name="Karplus K."/>
            <person name="Lui L.M."/>
            <person name="Coker J.K."/>
            <person name="Murphy J.N."/>
            <person name="Chan P.P."/>
            <person name="Cozen A.E."/>
            <person name="Lowe T.M."/>
        </authorList>
    </citation>
    <scope>NUCLEOTIDE SEQUENCE [LARGE SCALE GENOMIC DNA]</scope>
    <source>
        <strain evidence="1 2">TE7</strain>
    </source>
</reference>
<dbReference type="eggNOG" id="arCOG00887">
    <property type="taxonomic scope" value="Archaea"/>
</dbReference>
<name>H6Q609_PYROT</name>
<dbReference type="Proteomes" id="UP000009062">
    <property type="component" value="Chromosome"/>
</dbReference>
<accession>H6Q609</accession>
<sequence>MSWARALAEGRVSQAVDVYAVYKALFRGERPDAKYEPYCDAASFFSLTFVTPAFRQYLEDFLKKLAAGESEVYLMPAMLGAGKSHFLALVLHVLALYRRCNGVGACVKRELERFKVELWLPDLPKTPSVYVFHGEYELSEEARRLRSVDDKDKLKRVLREDAPVVLIFDETRNFEEREKDFYLWMQMLAEAVSDVPGAFLFVSYSLFPSERPETASSKSQDAVRRVHHVLVSLDAVSNIVQIFRRWAGVAPRRVDLSPLRGAVDDKLLADFERRLVESYPFNPYVLDVVLKLADESLAQRTRVQLTRELLRTLAKSYLNAGDGELVVFAHLPDPGEVLVAGGDEAELWRTLLSLYRQDLAKLGDKPSKTAVSVLRHILLATFLARLMPRAPLYPTEDELVLGSFNGRDVRPLDVRGFLQTASGLHIEKIFENRWVYWYIGDVAHAVAQAMLKFGDEVGLELAADEVAGIAREKSAAFDKVVVAGAGEARRVGKVLVVSTKEEWERELQDAHRSILAVDLRDFGVPRRRNNLVVIRRVDGGEVPQVARAVLKELEISPRNVREAVVDLGRAVKAVEEVDKNLPVYFAELLQVGTDALRAEFEEMLRARLRRWGERAKLAMRQAVGAWLRRAVVGLREEEVKMWEELLTNLNRDKRELVRDVVVKVFEGGLVSWDSFKKLGDLWSLFLNNESFPPVPISFSEFAEAVKNYCGSCNCLFEDEGRIYWLTKGEGCEMPQLDEDVGVAPFLARNVVSEWAVEQFLKQLAGERVRRYYVVYKRPSGEEVRLRADELLGFRGEWIYLNTGRLEEEQVRKSLAVRIDGLDTVFVDKDPGSSVKISVEASDDIGSLHYEFVGVEKMEYPAGRRYEFELPVPTKPGIYALKLEVRFKDGEEEHKTLYIRVRGRRMGDVVVSGVSAGDLVKKIRASTAKDAVDVLNYLTSKQVEVRVEISVEKTAIQGADDEALLLKARFAVRNIEGKGRVARLLKAIQDVSPALNAEFEFVEPFKVEEDDVQFFKGMNLIFEVVKEA</sequence>
<dbReference type="AlphaFoldDB" id="H6Q609"/>
<organism evidence="1 2">
    <name type="scientific">Pyrobaculum oguniense (strain DSM 13380 / JCM 10595 / TE7)</name>
    <dbReference type="NCBI Taxonomy" id="698757"/>
    <lineage>
        <taxon>Archaea</taxon>
        <taxon>Thermoproteota</taxon>
        <taxon>Thermoprotei</taxon>
        <taxon>Thermoproteales</taxon>
        <taxon>Thermoproteaceae</taxon>
        <taxon>Pyrobaculum</taxon>
    </lineage>
</organism>
<protein>
    <recommendedName>
        <fullName evidence="3">ATPase (AAA+ superfamily)</fullName>
    </recommendedName>
</protein>
<dbReference type="STRING" id="698757.Pogu_0012"/>